<dbReference type="PANTHER" id="PTHR30469:SF12">
    <property type="entry name" value="MULTIDRUG RESISTANCE PROTEIN MDTA"/>
    <property type="match status" value="1"/>
</dbReference>
<keyword evidence="7" id="KW-1185">Reference proteome</keyword>
<dbReference type="PANTHER" id="PTHR30469">
    <property type="entry name" value="MULTIDRUG RESISTANCE PROTEIN MDTA"/>
    <property type="match status" value="1"/>
</dbReference>
<evidence type="ECO:0000256" key="3">
    <source>
        <dbReference type="SAM" id="MobiDB-lite"/>
    </source>
</evidence>
<name>A0ABY7API7_9ALTE</name>
<keyword evidence="4" id="KW-0472">Membrane</keyword>
<organism evidence="6 7">
    <name type="scientific">Catenovulum adriaticum</name>
    <dbReference type="NCBI Taxonomy" id="2984846"/>
    <lineage>
        <taxon>Bacteria</taxon>
        <taxon>Pseudomonadati</taxon>
        <taxon>Pseudomonadota</taxon>
        <taxon>Gammaproteobacteria</taxon>
        <taxon>Alteromonadales</taxon>
        <taxon>Alteromonadaceae</taxon>
        <taxon>Catenovulum</taxon>
    </lineage>
</organism>
<dbReference type="Proteomes" id="UP001163726">
    <property type="component" value="Chromosome"/>
</dbReference>
<reference evidence="6" key="1">
    <citation type="submission" date="2022-10" db="EMBL/GenBank/DDBJ databases">
        <title>Catenovulum adriacola sp. nov. isolated in the Harbour of Susak.</title>
        <authorList>
            <person name="Schoch T."/>
            <person name="Reich S.J."/>
            <person name="Stoeferle S."/>
            <person name="Flaiz M."/>
            <person name="Kazda M."/>
            <person name="Riedel C.U."/>
            <person name="Duerre P."/>
        </authorList>
    </citation>
    <scope>NUCLEOTIDE SEQUENCE</scope>
    <source>
        <strain evidence="6">TS8</strain>
    </source>
</reference>
<feature type="coiled-coil region" evidence="2">
    <location>
        <begin position="122"/>
        <end position="188"/>
    </location>
</feature>
<feature type="region of interest" description="Disordered" evidence="3">
    <location>
        <begin position="399"/>
        <end position="432"/>
    </location>
</feature>
<dbReference type="Gene3D" id="2.40.30.170">
    <property type="match status" value="1"/>
</dbReference>
<protein>
    <submittedName>
        <fullName evidence="6">Efflux RND transporter periplasmic adaptor subunit</fullName>
    </submittedName>
</protein>
<feature type="transmembrane region" description="Helical" evidence="4">
    <location>
        <begin position="15"/>
        <end position="36"/>
    </location>
</feature>
<dbReference type="SUPFAM" id="SSF111369">
    <property type="entry name" value="HlyD-like secretion proteins"/>
    <property type="match status" value="1"/>
</dbReference>
<evidence type="ECO:0000259" key="5">
    <source>
        <dbReference type="Pfam" id="PF25917"/>
    </source>
</evidence>
<sequence length="432" mass="48338">MVFNKQKLINIKGAIIKWLVTPIVLLGLAYSGYQWLENNKPEPEKRLNKVKRVKVFTIKTTNQSSQLLGYSQGLVSPSSRFDLKNEVEGKISYVSPNMVTGGVIEEGELLLEIEPSEYELNVVQRQAKVAQAEQQLARAKAEANASQVELKSLGRTKASDLALGLPQLRQASALLDSAKAELKLAKLNLARTKIYSPFTGRVEKENININQYINRNTNLATVFSTETMEVRLSMTAKQFAQIELPIGYYQSFENSKFPVRLYSEMAGKEVSWYGKIVRTEAVMDNRTRTIYAVAQVQDAYLNQATPLLSGLFVYAQIKGRAVENTTKLPQQALRNNSELWLVDKQKKLRIIKADIVQRTPDFIIVKNLEPNTLVITSALAIPTEGLNVVPIIQPSPNEIDSSTSKLSQHQQSHNKSAKKSESLTEEEINNAS</sequence>
<dbReference type="Gene3D" id="2.40.50.100">
    <property type="match status" value="1"/>
</dbReference>
<evidence type="ECO:0000256" key="2">
    <source>
        <dbReference type="SAM" id="Coils"/>
    </source>
</evidence>
<comment type="similarity">
    <text evidence="1">Belongs to the membrane fusion protein (MFP) (TC 8.A.1) family.</text>
</comment>
<dbReference type="Gene3D" id="1.10.287.470">
    <property type="entry name" value="Helix hairpin bin"/>
    <property type="match status" value="1"/>
</dbReference>
<proteinExistence type="inferred from homology"/>
<evidence type="ECO:0000256" key="4">
    <source>
        <dbReference type="SAM" id="Phobius"/>
    </source>
</evidence>
<dbReference type="Pfam" id="PF25917">
    <property type="entry name" value="BSH_RND"/>
    <property type="match status" value="1"/>
</dbReference>
<gene>
    <name evidence="6" type="ORF">OLW01_06705</name>
</gene>
<dbReference type="RefSeq" id="WP_268076001.1">
    <property type="nucleotide sequence ID" value="NZ_CP109965.1"/>
</dbReference>
<dbReference type="InterPro" id="IPR058625">
    <property type="entry name" value="MdtA-like_BSH"/>
</dbReference>
<dbReference type="EMBL" id="CP109965">
    <property type="protein sequence ID" value="WAJ71482.1"/>
    <property type="molecule type" value="Genomic_DNA"/>
</dbReference>
<feature type="compositionally biased region" description="Acidic residues" evidence="3">
    <location>
        <begin position="423"/>
        <end position="432"/>
    </location>
</feature>
<keyword evidence="4" id="KW-1133">Transmembrane helix</keyword>
<feature type="domain" description="Multidrug resistance protein MdtA-like barrel-sandwich hybrid" evidence="5">
    <location>
        <begin position="84"/>
        <end position="222"/>
    </location>
</feature>
<evidence type="ECO:0000313" key="7">
    <source>
        <dbReference type="Proteomes" id="UP001163726"/>
    </source>
</evidence>
<accession>A0ABY7API7</accession>
<keyword evidence="4" id="KW-0812">Transmembrane</keyword>
<keyword evidence="2" id="KW-0175">Coiled coil</keyword>
<evidence type="ECO:0000256" key="1">
    <source>
        <dbReference type="ARBA" id="ARBA00009477"/>
    </source>
</evidence>
<dbReference type="InterPro" id="IPR006143">
    <property type="entry name" value="RND_pump_MFP"/>
</dbReference>
<dbReference type="NCBIfam" id="TIGR01730">
    <property type="entry name" value="RND_mfp"/>
    <property type="match status" value="1"/>
</dbReference>
<evidence type="ECO:0000313" key="6">
    <source>
        <dbReference type="EMBL" id="WAJ71482.1"/>
    </source>
</evidence>
<feature type="compositionally biased region" description="Polar residues" evidence="3">
    <location>
        <begin position="399"/>
        <end position="414"/>
    </location>
</feature>